<organism evidence="3 4">
    <name type="scientific">Halogeometricum borinquense</name>
    <dbReference type="NCBI Taxonomy" id="60847"/>
    <lineage>
        <taxon>Archaea</taxon>
        <taxon>Methanobacteriati</taxon>
        <taxon>Methanobacteriota</taxon>
        <taxon>Stenosarchaea group</taxon>
        <taxon>Halobacteria</taxon>
        <taxon>Halobacteriales</taxon>
        <taxon>Haloferacaceae</taxon>
        <taxon>Halogeometricum</taxon>
    </lineage>
</organism>
<dbReference type="InterPro" id="IPR004360">
    <property type="entry name" value="Glyas_Fos-R_dOase_dom"/>
</dbReference>
<dbReference type="GO" id="GO:0046872">
    <property type="term" value="F:metal ion binding"/>
    <property type="evidence" value="ECO:0007669"/>
    <property type="project" value="UniProtKB-KW"/>
</dbReference>
<evidence type="ECO:0000313" key="4">
    <source>
        <dbReference type="Proteomes" id="UP000294028"/>
    </source>
</evidence>
<dbReference type="PANTHER" id="PTHR36113">
    <property type="entry name" value="LYASE, PUTATIVE-RELATED-RELATED"/>
    <property type="match status" value="1"/>
</dbReference>
<dbReference type="EMBL" id="RZHH01000003">
    <property type="protein sequence ID" value="RYJ08684.1"/>
    <property type="molecule type" value="Genomic_DNA"/>
</dbReference>
<gene>
    <name evidence="3" type="ORF">ELS19_19595</name>
</gene>
<dbReference type="AlphaFoldDB" id="A0A482SYJ0"/>
<keyword evidence="1" id="KW-0479">Metal-binding</keyword>
<dbReference type="InterPro" id="IPR037523">
    <property type="entry name" value="VOC_core"/>
</dbReference>
<dbReference type="Pfam" id="PF00903">
    <property type="entry name" value="Glyoxalase"/>
    <property type="match status" value="1"/>
</dbReference>
<dbReference type="PANTHER" id="PTHR36113:SF6">
    <property type="entry name" value="FOSFOMYCIN RESISTANCE PROTEIN FOSX"/>
    <property type="match status" value="1"/>
</dbReference>
<dbReference type="Gene3D" id="3.10.180.10">
    <property type="entry name" value="2,3-Dihydroxybiphenyl 1,2-Dioxygenase, domain 1"/>
    <property type="match status" value="1"/>
</dbReference>
<dbReference type="RefSeq" id="WP_129786637.1">
    <property type="nucleotide sequence ID" value="NZ_RZHH01000003.1"/>
</dbReference>
<dbReference type="Proteomes" id="UP000294028">
    <property type="component" value="Unassembled WGS sequence"/>
</dbReference>
<evidence type="ECO:0000256" key="1">
    <source>
        <dbReference type="ARBA" id="ARBA00022723"/>
    </source>
</evidence>
<protein>
    <submittedName>
        <fullName evidence="3">Glyoxalase</fullName>
    </submittedName>
</protein>
<dbReference type="PROSITE" id="PS51819">
    <property type="entry name" value="VOC"/>
    <property type="match status" value="1"/>
</dbReference>
<evidence type="ECO:0000259" key="2">
    <source>
        <dbReference type="PROSITE" id="PS51819"/>
    </source>
</evidence>
<evidence type="ECO:0000313" key="3">
    <source>
        <dbReference type="EMBL" id="RYJ08684.1"/>
    </source>
</evidence>
<name>A0A482SYJ0_9EURY</name>
<reference evidence="3 4" key="1">
    <citation type="submission" date="2018-12" db="EMBL/GenBank/DDBJ databases">
        <title>Genome analysis provides insights into bioremediation potentialities of Halogeometricum borinquense strain N11.</title>
        <authorList>
            <person name="Najjari A."/>
            <person name="Youssef N."/>
            <person name="Fhoula I."/>
            <person name="Ben Dhia O."/>
            <person name="Mahjoubi M."/>
            <person name="Ouzari H.I."/>
            <person name="Cherif A."/>
        </authorList>
    </citation>
    <scope>NUCLEOTIDE SEQUENCE [LARGE SCALE GENOMIC DNA]</scope>
    <source>
        <strain evidence="3 4">N11</strain>
    </source>
</reference>
<dbReference type="InterPro" id="IPR051332">
    <property type="entry name" value="Fosfomycin_Res_Enzymes"/>
</dbReference>
<dbReference type="SUPFAM" id="SSF54593">
    <property type="entry name" value="Glyoxalase/Bleomycin resistance protein/Dihydroxybiphenyl dioxygenase"/>
    <property type="match status" value="1"/>
</dbReference>
<sequence length="137" mass="15462">MSYNHGDSEQAGDLHHVELCSSNLERSIGFWDWLLGELGYEPKNEWENGRSWIKGPTYIVLKQAGNSELPFDRTASGLNHIAFHASSREQVDELTSNVRERADSTVLYDEQHPYAGGYYALYCENPDGVKVEIVGPE</sequence>
<comment type="caution">
    <text evidence="3">The sequence shown here is derived from an EMBL/GenBank/DDBJ whole genome shotgun (WGS) entry which is preliminary data.</text>
</comment>
<proteinExistence type="predicted"/>
<accession>A0A482SYJ0</accession>
<feature type="domain" description="VOC" evidence="2">
    <location>
        <begin position="13"/>
        <end position="136"/>
    </location>
</feature>
<dbReference type="InterPro" id="IPR029068">
    <property type="entry name" value="Glyas_Bleomycin-R_OHBP_Dase"/>
</dbReference>